<keyword evidence="1" id="KW-0472">Membrane</keyword>
<proteinExistence type="predicted"/>
<feature type="transmembrane region" description="Helical" evidence="1">
    <location>
        <begin position="120"/>
        <end position="137"/>
    </location>
</feature>
<sequence length="173" mass="20418">MSKIIIIFINLLSIIGLYLDFIPKLKLYLKFKSIFQLGEVLFQFSQMIFLIGLLFYIIFNFKYKKIFLVSIYVAFIGAFTNLILDIYNDYLTFKNMSWLIGYVLFYFTLIIIMKKRKSSLMNICLIFGIIGTLFITYEEVRSGIFEGTLFTLNSFYPLGILVLILYLKRTVIR</sequence>
<dbReference type="EMBL" id="NIBG01000002">
    <property type="protein sequence ID" value="PAB60702.1"/>
    <property type="molecule type" value="Genomic_DNA"/>
</dbReference>
<evidence type="ECO:0000313" key="2">
    <source>
        <dbReference type="EMBL" id="PAB60702.1"/>
    </source>
</evidence>
<keyword evidence="3" id="KW-1185">Reference proteome</keyword>
<feature type="transmembrane region" description="Helical" evidence="1">
    <location>
        <begin position="66"/>
        <end position="84"/>
    </location>
</feature>
<feature type="transmembrane region" description="Helical" evidence="1">
    <location>
        <begin position="5"/>
        <end position="21"/>
    </location>
</feature>
<feature type="transmembrane region" description="Helical" evidence="1">
    <location>
        <begin position="149"/>
        <end position="167"/>
    </location>
</feature>
<feature type="transmembrane region" description="Helical" evidence="1">
    <location>
        <begin position="96"/>
        <end position="113"/>
    </location>
</feature>
<gene>
    <name evidence="2" type="ORF">CCE28_03955</name>
</gene>
<comment type="caution">
    <text evidence="2">The sequence shown here is derived from an EMBL/GenBank/DDBJ whole genome shotgun (WGS) entry which is preliminary data.</text>
</comment>
<keyword evidence="1" id="KW-0812">Transmembrane</keyword>
<dbReference type="AlphaFoldDB" id="A0A267MMR4"/>
<evidence type="ECO:0000313" key="3">
    <source>
        <dbReference type="Proteomes" id="UP000216024"/>
    </source>
</evidence>
<evidence type="ECO:0000256" key="1">
    <source>
        <dbReference type="SAM" id="Phobius"/>
    </source>
</evidence>
<dbReference type="Proteomes" id="UP000216024">
    <property type="component" value="Unassembled WGS sequence"/>
</dbReference>
<dbReference type="OrthoDB" id="9913174at2"/>
<reference evidence="2 3" key="1">
    <citation type="submission" date="2017-06" db="EMBL/GenBank/DDBJ databases">
        <title>Draft genome sequence of anaerobic fermentative bacterium Anaeromicrobium sediminis DY2726D isolated from West Pacific Ocean sediments.</title>
        <authorList>
            <person name="Zeng X."/>
        </authorList>
    </citation>
    <scope>NUCLEOTIDE SEQUENCE [LARGE SCALE GENOMIC DNA]</scope>
    <source>
        <strain evidence="2 3">DY2726D</strain>
    </source>
</reference>
<accession>A0A267MMR4</accession>
<feature type="transmembrane region" description="Helical" evidence="1">
    <location>
        <begin position="41"/>
        <end position="59"/>
    </location>
</feature>
<organism evidence="2 3">
    <name type="scientific">Anaeromicrobium sediminis</name>
    <dbReference type="NCBI Taxonomy" id="1478221"/>
    <lineage>
        <taxon>Bacteria</taxon>
        <taxon>Bacillati</taxon>
        <taxon>Bacillota</taxon>
        <taxon>Clostridia</taxon>
        <taxon>Peptostreptococcales</taxon>
        <taxon>Thermotaleaceae</taxon>
        <taxon>Anaeromicrobium</taxon>
    </lineage>
</organism>
<protein>
    <submittedName>
        <fullName evidence="2">Uncharacterized protein</fullName>
    </submittedName>
</protein>
<dbReference type="RefSeq" id="WP_095131193.1">
    <property type="nucleotide sequence ID" value="NZ_NIBG01000002.1"/>
</dbReference>
<keyword evidence="1" id="KW-1133">Transmembrane helix</keyword>
<name>A0A267MMR4_9FIRM</name>